<gene>
    <name evidence="1" type="ORF">LVJ83_06535</name>
</gene>
<dbReference type="Gene3D" id="3.10.450.50">
    <property type="match status" value="1"/>
</dbReference>
<dbReference type="InterPro" id="IPR011978">
    <property type="entry name" value="YgfB-like"/>
</dbReference>
<dbReference type="SUPFAM" id="SSF103642">
    <property type="entry name" value="Sec-C motif"/>
    <property type="match status" value="1"/>
</dbReference>
<protein>
    <submittedName>
        <fullName evidence="1">YecA family protein</fullName>
    </submittedName>
</protein>
<dbReference type="SUPFAM" id="SSF101327">
    <property type="entry name" value="YgfB-like"/>
    <property type="match status" value="1"/>
</dbReference>
<dbReference type="EMBL" id="CP091508">
    <property type="protein sequence ID" value="UOO83111.1"/>
    <property type="molecule type" value="Genomic_DNA"/>
</dbReference>
<dbReference type="InterPro" id="IPR004027">
    <property type="entry name" value="SEC_C_motif"/>
</dbReference>
<dbReference type="Pfam" id="PF03695">
    <property type="entry name" value="UPF0149"/>
    <property type="match status" value="1"/>
</dbReference>
<sequence>MQLQSFDATARKRLAALLDAKAENGNSMRCDEVQGFMLALLSGPDSLNTAEWLPEILADEQLFSEEERKEVEALVLSWAVDMREKLVSGSLPELCLYEDEGGSDFYTWCNAYLYALDVVPTDWFEKAADDDFEDLFYPVMALGGIYDEEDEGQIIITFTDKELAQLESDLPHALLGIYRYWQSVINKPQTVRREGDKIGRNDLCPCGSGKKYKACCARVS</sequence>
<dbReference type="PANTHER" id="PTHR33747">
    <property type="entry name" value="UPF0225 PROTEIN SCO1677"/>
    <property type="match status" value="1"/>
</dbReference>
<proteinExistence type="predicted"/>
<keyword evidence="2" id="KW-1185">Reference proteome</keyword>
<dbReference type="Proteomes" id="UP000829817">
    <property type="component" value="Chromosome"/>
</dbReference>
<dbReference type="InterPro" id="IPR036255">
    <property type="entry name" value="YgfB-like_sf"/>
</dbReference>
<evidence type="ECO:0000313" key="2">
    <source>
        <dbReference type="Proteomes" id="UP000829817"/>
    </source>
</evidence>
<dbReference type="PANTHER" id="PTHR33747:SF1">
    <property type="entry name" value="ADENYLATE CYCLASE-ASSOCIATED CAP C-TERMINAL DOMAIN-CONTAINING PROTEIN"/>
    <property type="match status" value="1"/>
</dbReference>
<accession>A0ABY4DWA8</accession>
<reference evidence="1 2" key="1">
    <citation type="journal article" date="2022" name="Res Sq">
        <title>Evolution of multicellular longitudinally dividing oral cavity symbionts (Neisseriaceae).</title>
        <authorList>
            <person name="Nyongesa S."/>
            <person name="Weber P."/>
            <person name="Bernet E."/>
            <person name="Pullido F."/>
            <person name="Nieckarz M."/>
            <person name="Delaby M."/>
            <person name="Nieves C."/>
            <person name="Viehboeck T."/>
            <person name="Krause N."/>
            <person name="Rivera-Millot A."/>
            <person name="Nakamura A."/>
            <person name="Vischer N."/>
            <person name="VanNieuwenhze M."/>
            <person name="Brun Y."/>
            <person name="Cava F."/>
            <person name="Bulgheresi S."/>
            <person name="Veyrier F."/>
        </authorList>
    </citation>
    <scope>NUCLEOTIDE SEQUENCE [LARGE SCALE GENOMIC DNA]</scope>
    <source>
        <strain evidence="1 2">CCUG 63373m</strain>
    </source>
</reference>
<dbReference type="RefSeq" id="WP_244787467.1">
    <property type="nucleotide sequence ID" value="NZ_CP091508.1"/>
</dbReference>
<name>A0ABY4DWA8_9NEIS</name>
<evidence type="ECO:0000313" key="1">
    <source>
        <dbReference type="EMBL" id="UOO83111.1"/>
    </source>
</evidence>
<organism evidence="1 2">
    <name type="scientific">Uruburuella testudinis</name>
    <dbReference type="NCBI Taxonomy" id="1282863"/>
    <lineage>
        <taxon>Bacteria</taxon>
        <taxon>Pseudomonadati</taxon>
        <taxon>Pseudomonadota</taxon>
        <taxon>Betaproteobacteria</taxon>
        <taxon>Neisseriales</taxon>
        <taxon>Neisseriaceae</taxon>
        <taxon>Uruburuella</taxon>
    </lineage>
</organism>
<dbReference type="Pfam" id="PF02810">
    <property type="entry name" value="SEC-C"/>
    <property type="match status" value="1"/>
</dbReference>
<dbReference type="Gene3D" id="1.20.120.740">
    <property type="entry name" value="YgfB uncharacterised protein family UPF0149, PF03695"/>
    <property type="match status" value="1"/>
</dbReference>
<dbReference type="NCBIfam" id="TIGR02292">
    <property type="entry name" value="ygfB_yecA"/>
    <property type="match status" value="1"/>
</dbReference>